<gene>
    <name evidence="1" type="ORF">ABT39_MTgene1801</name>
</gene>
<geneLocation type="mitochondrion" evidence="1"/>
<comment type="caution">
    <text evidence="1">The sequence shown here is derived from an EMBL/GenBank/DDBJ whole genome shotgun (WGS) entry which is preliminary data.</text>
</comment>
<dbReference type="EMBL" id="LKAM01000012">
    <property type="protein sequence ID" value="KUM46295.1"/>
    <property type="molecule type" value="Genomic_DNA"/>
</dbReference>
<evidence type="ECO:0000313" key="1">
    <source>
        <dbReference type="EMBL" id="KUM46295.1"/>
    </source>
</evidence>
<reference evidence="1" key="1">
    <citation type="journal article" date="2015" name="Genome Biol. Evol.">
        <title>Organellar Genomes of White Spruce (Picea glauca): Assembly and Annotation.</title>
        <authorList>
            <person name="Jackman S.D."/>
            <person name="Warren R.L."/>
            <person name="Gibb E.A."/>
            <person name="Vandervalk B.P."/>
            <person name="Mohamadi H."/>
            <person name="Chu J."/>
            <person name="Raymond A."/>
            <person name="Pleasance S."/>
            <person name="Coope R."/>
            <person name="Wildung M.R."/>
            <person name="Ritland C.E."/>
            <person name="Bousquet J."/>
            <person name="Jones S.J."/>
            <person name="Bohlmann J."/>
            <person name="Birol I."/>
        </authorList>
    </citation>
    <scope>NUCLEOTIDE SEQUENCE [LARGE SCALE GENOMIC DNA]</scope>
    <source>
        <tissue evidence="1">Flushing bud</tissue>
    </source>
</reference>
<dbReference type="AlphaFoldDB" id="A0A117NG70"/>
<accession>A0A117NG70</accession>
<proteinExistence type="predicted"/>
<keyword evidence="1" id="KW-0496">Mitochondrion</keyword>
<protein>
    <submittedName>
        <fullName evidence="1">Uncharacterized protein</fullName>
    </submittedName>
</protein>
<sequence>MLGTPLLAGQCWWERSSRKTNQFRNPIESVHSINASPVRLGLLLLLEFGVREWGSWAFSADVTSYWDVRWGMMGSRDQY</sequence>
<name>A0A117NG70_PICGL</name>
<organism evidence="1">
    <name type="scientific">Picea glauca</name>
    <name type="common">White spruce</name>
    <name type="synonym">Pinus glauca</name>
    <dbReference type="NCBI Taxonomy" id="3330"/>
    <lineage>
        <taxon>Eukaryota</taxon>
        <taxon>Viridiplantae</taxon>
        <taxon>Streptophyta</taxon>
        <taxon>Embryophyta</taxon>
        <taxon>Tracheophyta</taxon>
        <taxon>Spermatophyta</taxon>
        <taxon>Pinopsida</taxon>
        <taxon>Pinidae</taxon>
        <taxon>Conifers I</taxon>
        <taxon>Pinales</taxon>
        <taxon>Pinaceae</taxon>
        <taxon>Picea</taxon>
    </lineage>
</organism>